<feature type="chain" id="PRO_5029551308" description="phospholipase A2" evidence="12">
    <location>
        <begin position="20"/>
        <end position="418"/>
    </location>
</feature>
<evidence type="ECO:0000313" key="15">
    <source>
        <dbReference type="Proteomes" id="UP000007648"/>
    </source>
</evidence>
<dbReference type="Gene3D" id="1.20.90.10">
    <property type="entry name" value="Phospholipase A2 domain"/>
    <property type="match status" value="1"/>
</dbReference>
<evidence type="ECO:0000256" key="2">
    <source>
        <dbReference type="ARBA" id="ARBA00004613"/>
    </source>
</evidence>
<dbReference type="PROSITE" id="PS00118">
    <property type="entry name" value="PA2_HIS"/>
    <property type="match status" value="1"/>
</dbReference>
<evidence type="ECO:0000256" key="6">
    <source>
        <dbReference type="ARBA" id="ARBA00022723"/>
    </source>
</evidence>
<keyword evidence="10" id="KW-1015">Disulfide bond</keyword>
<reference evidence="14" key="2">
    <citation type="submission" date="2025-08" db="UniProtKB">
        <authorList>
            <consortium name="Ensembl"/>
        </authorList>
    </citation>
    <scope>IDENTIFICATION</scope>
</reference>
<evidence type="ECO:0000256" key="7">
    <source>
        <dbReference type="ARBA" id="ARBA00022801"/>
    </source>
</evidence>
<evidence type="ECO:0000256" key="12">
    <source>
        <dbReference type="SAM" id="SignalP"/>
    </source>
</evidence>
<keyword evidence="8" id="KW-0106">Calcium</keyword>
<name>A0A7N4NXR3_SARHA</name>
<dbReference type="GO" id="GO:0004623">
    <property type="term" value="F:phospholipase A2 activity"/>
    <property type="evidence" value="ECO:0007669"/>
    <property type="project" value="UniProtKB-EC"/>
</dbReference>
<dbReference type="FunFam" id="1.20.90.10:FF:000002">
    <property type="entry name" value="Phospholipase A2 group III"/>
    <property type="match status" value="1"/>
</dbReference>
<dbReference type="GO" id="GO:0006644">
    <property type="term" value="P:phospholipid metabolic process"/>
    <property type="evidence" value="ECO:0007669"/>
    <property type="project" value="InterPro"/>
</dbReference>
<dbReference type="Ensembl" id="ENSSHAT00000044077.1">
    <property type="protein sequence ID" value="ENSSHAP00000029189.1"/>
    <property type="gene ID" value="ENSSHAG00000023353.1"/>
</dbReference>
<gene>
    <name evidence="14" type="primary">PLA2G3</name>
</gene>
<feature type="domain" description="Phospholipase A2-like central" evidence="13">
    <location>
        <begin position="146"/>
        <end position="241"/>
    </location>
</feature>
<dbReference type="GO" id="GO:0046872">
    <property type="term" value="F:metal ion binding"/>
    <property type="evidence" value="ECO:0007669"/>
    <property type="project" value="UniProtKB-KW"/>
</dbReference>
<comment type="similarity">
    <text evidence="3">Belongs to the phospholipase A2 family.</text>
</comment>
<dbReference type="AlphaFoldDB" id="A0A7N4NXR3"/>
<feature type="region of interest" description="Disordered" evidence="11">
    <location>
        <begin position="279"/>
        <end position="338"/>
    </location>
</feature>
<dbReference type="InterPro" id="IPR033113">
    <property type="entry name" value="PLA2_histidine"/>
</dbReference>
<keyword evidence="12" id="KW-0732">Signal</keyword>
<evidence type="ECO:0000256" key="9">
    <source>
        <dbReference type="ARBA" id="ARBA00023098"/>
    </source>
</evidence>
<dbReference type="FunCoup" id="A0A7N4NXR3">
    <property type="interactions" value="440"/>
</dbReference>
<sequence length="418" mass="45043">MGRAGWLLWALAAWGAALAGRGAAPGLRRSATSCHRAVPGAGPGAPPRSLSFLSRRPPGPALFHARWDARGHLLGCAFWEEAAAVRAYRAACARDRAGAFARAPSPALRRALAALRERRGACVRPEGGPPGRGGGAPRRRAKRGWTMPGTLWCGVGDSARNATDLGIFQGPDLCCREHDRCPQNIAPFQYNYGIRNYRFHTISHCDCDARFHSCLQKQQDAISDFVGTTFFNLLEIPCFVLEEKEACIQWYWWGGCKKYGLISQARLLQQSLYNVTQALPSPGVKASGRKQQRQRHGMLGVGDKEHRSRFHPSPPPPSSPQKVNSSAQPPSPTVPGLVASMLTTPEQQARISGDYHTEGKPWNGGHRPGGNQAARGAAEGAAQGPLETPAPDGAGPKGSLHPVDKKGIYQEMDKSSCS</sequence>
<evidence type="ECO:0000256" key="5">
    <source>
        <dbReference type="ARBA" id="ARBA00022525"/>
    </source>
</evidence>
<comment type="subcellular location">
    <subcellularLocation>
        <location evidence="2">Secreted</location>
    </subcellularLocation>
</comment>
<dbReference type="GeneTree" id="ENSGT00940000161662"/>
<dbReference type="GO" id="GO:0050482">
    <property type="term" value="P:arachidonate secretion"/>
    <property type="evidence" value="ECO:0007669"/>
    <property type="project" value="InterPro"/>
</dbReference>
<protein>
    <recommendedName>
        <fullName evidence="4">phospholipase A2</fullName>
        <ecNumber evidence="4">3.1.1.4</ecNumber>
    </recommendedName>
</protein>
<dbReference type="EC" id="3.1.1.4" evidence="4"/>
<keyword evidence="5" id="KW-0964">Secreted</keyword>
<keyword evidence="6" id="KW-0479">Metal-binding</keyword>
<evidence type="ECO:0000256" key="3">
    <source>
        <dbReference type="ARBA" id="ARBA00007056"/>
    </source>
</evidence>
<proteinExistence type="inferred from homology"/>
<evidence type="ECO:0000256" key="4">
    <source>
        <dbReference type="ARBA" id="ARBA00013278"/>
    </source>
</evidence>
<evidence type="ECO:0000256" key="8">
    <source>
        <dbReference type="ARBA" id="ARBA00022837"/>
    </source>
</evidence>
<reference evidence="14 15" key="1">
    <citation type="journal article" date="2011" name="Proc. Natl. Acad. Sci. U.S.A.">
        <title>Genetic diversity and population structure of the endangered marsupial Sarcophilus harrisii (Tasmanian devil).</title>
        <authorList>
            <person name="Miller W."/>
            <person name="Hayes V.M."/>
            <person name="Ratan A."/>
            <person name="Petersen D.C."/>
            <person name="Wittekindt N.E."/>
            <person name="Miller J."/>
            <person name="Walenz B."/>
            <person name="Knight J."/>
            <person name="Qi J."/>
            <person name="Zhao F."/>
            <person name="Wang Q."/>
            <person name="Bedoya-Reina O.C."/>
            <person name="Katiyar N."/>
            <person name="Tomsho L.P."/>
            <person name="Kasson L.M."/>
            <person name="Hardie R.A."/>
            <person name="Woodbridge P."/>
            <person name="Tindall E.A."/>
            <person name="Bertelsen M.F."/>
            <person name="Dixon D."/>
            <person name="Pyecroft S."/>
            <person name="Helgen K.M."/>
            <person name="Lesk A.M."/>
            <person name="Pringle T.H."/>
            <person name="Patterson N."/>
            <person name="Zhang Y."/>
            <person name="Kreiss A."/>
            <person name="Woods G.M."/>
            <person name="Jones M.E."/>
            <person name="Schuster S.C."/>
        </authorList>
    </citation>
    <scope>NUCLEOTIDE SEQUENCE [LARGE SCALE GENOMIC DNA]</scope>
</reference>
<evidence type="ECO:0000313" key="14">
    <source>
        <dbReference type="Ensembl" id="ENSSHAP00000029189.1"/>
    </source>
</evidence>
<comment type="cofactor">
    <cofactor evidence="1">
        <name>Ca(2+)</name>
        <dbReference type="ChEBI" id="CHEBI:29108"/>
    </cofactor>
</comment>
<evidence type="ECO:0000259" key="13">
    <source>
        <dbReference type="Pfam" id="PF05826"/>
    </source>
</evidence>
<feature type="region of interest" description="Disordered" evidence="11">
    <location>
        <begin position="354"/>
        <end position="418"/>
    </location>
</feature>
<keyword evidence="15" id="KW-1185">Reference proteome</keyword>
<accession>A0A7N4NXR3</accession>
<organism evidence="14 15">
    <name type="scientific">Sarcophilus harrisii</name>
    <name type="common">Tasmanian devil</name>
    <name type="synonym">Sarcophilus laniarius</name>
    <dbReference type="NCBI Taxonomy" id="9305"/>
    <lineage>
        <taxon>Eukaryota</taxon>
        <taxon>Metazoa</taxon>
        <taxon>Chordata</taxon>
        <taxon>Craniata</taxon>
        <taxon>Vertebrata</taxon>
        <taxon>Euteleostomi</taxon>
        <taxon>Mammalia</taxon>
        <taxon>Metatheria</taxon>
        <taxon>Dasyuromorphia</taxon>
        <taxon>Dasyuridae</taxon>
        <taxon>Sarcophilus</taxon>
    </lineage>
</organism>
<keyword evidence="7" id="KW-0378">Hydrolase</keyword>
<feature type="compositionally biased region" description="Basic residues" evidence="11">
    <location>
        <begin position="287"/>
        <end position="296"/>
    </location>
</feature>
<feature type="signal peptide" evidence="12">
    <location>
        <begin position="1"/>
        <end position="19"/>
    </location>
</feature>
<keyword evidence="9" id="KW-0443">Lipid metabolism</keyword>
<dbReference type="SUPFAM" id="SSF48619">
    <property type="entry name" value="Phospholipase A2, PLA2"/>
    <property type="match status" value="1"/>
</dbReference>
<dbReference type="CDD" id="cd04704">
    <property type="entry name" value="PLA2_bee_venom_like"/>
    <property type="match status" value="1"/>
</dbReference>
<dbReference type="InterPro" id="IPR016090">
    <property type="entry name" value="PLA2-like_dom"/>
</dbReference>
<feature type="compositionally biased region" description="Basic and acidic residues" evidence="11">
    <location>
        <begin position="402"/>
        <end position="418"/>
    </location>
</feature>
<reference evidence="14" key="3">
    <citation type="submission" date="2025-09" db="UniProtKB">
        <authorList>
            <consortium name="Ensembl"/>
        </authorList>
    </citation>
    <scope>IDENTIFICATION</scope>
</reference>
<evidence type="ECO:0000256" key="1">
    <source>
        <dbReference type="ARBA" id="ARBA00001913"/>
    </source>
</evidence>
<feature type="compositionally biased region" description="Low complexity" evidence="11">
    <location>
        <begin position="369"/>
        <end position="384"/>
    </location>
</feature>
<dbReference type="GO" id="GO:0005576">
    <property type="term" value="C:extracellular region"/>
    <property type="evidence" value="ECO:0007669"/>
    <property type="project" value="UniProtKB-SubCell"/>
</dbReference>
<dbReference type="Proteomes" id="UP000007648">
    <property type="component" value="Unassembled WGS sequence"/>
</dbReference>
<evidence type="ECO:0000256" key="11">
    <source>
        <dbReference type="SAM" id="MobiDB-lite"/>
    </source>
</evidence>
<dbReference type="InParanoid" id="A0A7N4NXR3"/>
<dbReference type="InterPro" id="IPR036444">
    <property type="entry name" value="PLipase_A2_dom_sf"/>
</dbReference>
<dbReference type="Pfam" id="PF05826">
    <property type="entry name" value="Phospholip_A2_2"/>
    <property type="match status" value="1"/>
</dbReference>
<evidence type="ECO:0000256" key="10">
    <source>
        <dbReference type="ARBA" id="ARBA00023157"/>
    </source>
</evidence>
<feature type="region of interest" description="Disordered" evidence="11">
    <location>
        <begin position="123"/>
        <end position="143"/>
    </location>
</feature>
<dbReference type="PANTHER" id="PTHR12253">
    <property type="entry name" value="RH14732P"/>
    <property type="match status" value="1"/>
</dbReference>